<dbReference type="GO" id="GO:0003677">
    <property type="term" value="F:DNA binding"/>
    <property type="evidence" value="ECO:0007669"/>
    <property type="project" value="UniProtKB-KW"/>
</dbReference>
<dbReference type="PROSITE" id="PS00352">
    <property type="entry name" value="CSD_1"/>
    <property type="match status" value="1"/>
</dbReference>
<sequence>MIAAAMRDFNGTALYGEVMAQGTVKWFNAEKGYGFITLEGDSQDVFVHWSAIQMDGYRSLEEGQQVQFEVGEGQKGPQAESVTLL</sequence>
<protein>
    <submittedName>
        <fullName evidence="5">Cold-shock DNA-binding protein family</fullName>
    </submittedName>
</protein>
<dbReference type="InterPro" id="IPR002059">
    <property type="entry name" value="CSP_DNA-bd"/>
</dbReference>
<dbReference type="PROSITE" id="PS51857">
    <property type="entry name" value="CSD_2"/>
    <property type="match status" value="1"/>
</dbReference>
<dbReference type="InterPro" id="IPR019844">
    <property type="entry name" value="CSD_CS"/>
</dbReference>
<gene>
    <name evidence="5" type="ORF">SAMN04489752_1095</name>
</gene>
<dbReference type="GO" id="GO:0005737">
    <property type="term" value="C:cytoplasm"/>
    <property type="evidence" value="ECO:0007669"/>
    <property type="project" value="UniProtKB-SubCell"/>
</dbReference>
<keyword evidence="6" id="KW-1185">Reference proteome</keyword>
<dbReference type="InterPro" id="IPR012340">
    <property type="entry name" value="NA-bd_OB-fold"/>
</dbReference>
<dbReference type="CDD" id="cd04458">
    <property type="entry name" value="CSP_CDS"/>
    <property type="match status" value="1"/>
</dbReference>
<dbReference type="FunFam" id="2.40.50.140:FF:000006">
    <property type="entry name" value="Cold shock protein CspC"/>
    <property type="match status" value="1"/>
</dbReference>
<keyword evidence="5" id="KW-0238">DNA-binding</keyword>
<evidence type="ECO:0000313" key="5">
    <source>
        <dbReference type="EMBL" id="SDS15291.1"/>
    </source>
</evidence>
<dbReference type="InterPro" id="IPR050181">
    <property type="entry name" value="Cold_shock_domain"/>
</dbReference>
<proteinExistence type="predicted"/>
<evidence type="ECO:0000259" key="4">
    <source>
        <dbReference type="PROSITE" id="PS51857"/>
    </source>
</evidence>
<name>A0A1H1PVD5_9MICO</name>
<dbReference type="Gene3D" id="2.40.50.140">
    <property type="entry name" value="Nucleic acid-binding proteins"/>
    <property type="match status" value="1"/>
</dbReference>
<accession>A0A1H1PVD5</accession>
<comment type="subcellular location">
    <subcellularLocation>
        <location evidence="1 3">Cytoplasm</location>
    </subcellularLocation>
</comment>
<dbReference type="Gene3D" id="6.20.370.130">
    <property type="match status" value="1"/>
</dbReference>
<evidence type="ECO:0000313" key="6">
    <source>
        <dbReference type="Proteomes" id="UP000199597"/>
    </source>
</evidence>
<dbReference type="STRING" id="1136497.SAMN04489752_1095"/>
<dbReference type="SMART" id="SM00357">
    <property type="entry name" value="CSP"/>
    <property type="match status" value="1"/>
</dbReference>
<evidence type="ECO:0000256" key="3">
    <source>
        <dbReference type="RuleBase" id="RU000408"/>
    </source>
</evidence>
<dbReference type="AlphaFoldDB" id="A0A1H1PVD5"/>
<dbReference type="InterPro" id="IPR011129">
    <property type="entry name" value="CSD"/>
</dbReference>
<evidence type="ECO:0000256" key="1">
    <source>
        <dbReference type="ARBA" id="ARBA00004496"/>
    </source>
</evidence>
<reference evidence="6" key="1">
    <citation type="submission" date="2016-10" db="EMBL/GenBank/DDBJ databases">
        <authorList>
            <person name="Varghese N."/>
            <person name="Submissions S."/>
        </authorList>
    </citation>
    <scope>NUCLEOTIDE SEQUENCE [LARGE SCALE GENOMIC DNA]</scope>
    <source>
        <strain evidence="6">DSM 23676</strain>
    </source>
</reference>
<dbReference type="Pfam" id="PF00313">
    <property type="entry name" value="CSD"/>
    <property type="match status" value="1"/>
</dbReference>
<feature type="domain" description="CSD" evidence="4">
    <location>
        <begin position="19"/>
        <end position="84"/>
    </location>
</feature>
<dbReference type="SUPFAM" id="SSF50249">
    <property type="entry name" value="Nucleic acid-binding proteins"/>
    <property type="match status" value="1"/>
</dbReference>
<dbReference type="Proteomes" id="UP000199597">
    <property type="component" value="Chromosome I"/>
</dbReference>
<dbReference type="EMBL" id="LT629766">
    <property type="protein sequence ID" value="SDS15291.1"/>
    <property type="molecule type" value="Genomic_DNA"/>
</dbReference>
<organism evidence="5 6">
    <name type="scientific">Brevibacterium siliguriense</name>
    <dbReference type="NCBI Taxonomy" id="1136497"/>
    <lineage>
        <taxon>Bacteria</taxon>
        <taxon>Bacillati</taxon>
        <taxon>Actinomycetota</taxon>
        <taxon>Actinomycetes</taxon>
        <taxon>Micrococcales</taxon>
        <taxon>Brevibacteriaceae</taxon>
        <taxon>Brevibacterium</taxon>
    </lineage>
</organism>
<keyword evidence="2" id="KW-0963">Cytoplasm</keyword>
<dbReference type="PRINTS" id="PR00050">
    <property type="entry name" value="COLDSHOCK"/>
</dbReference>
<evidence type="ECO:0000256" key="2">
    <source>
        <dbReference type="ARBA" id="ARBA00022490"/>
    </source>
</evidence>
<dbReference type="PANTHER" id="PTHR11544">
    <property type="entry name" value="COLD SHOCK DOMAIN CONTAINING PROTEINS"/>
    <property type="match status" value="1"/>
</dbReference>